<name>A0A226D5V1_FOLCA</name>
<proteinExistence type="predicted"/>
<dbReference type="EMBL" id="LNIX01000033">
    <property type="protein sequence ID" value="OXA40460.1"/>
    <property type="molecule type" value="Genomic_DNA"/>
</dbReference>
<dbReference type="OrthoDB" id="10677526at2759"/>
<sequence length="466" mass="53189">MVKRFHYFKPENPNLLSEPYPANMTPFPSSSPANVYFQEIDLYEISYKTAPAQASIRFQVPANFTVFQDHHHKPECESSSTGDNKIRVFLLGSEFCPDLSHLSQSFFDRIEFHGSIRYEKPVFEIIGHLKELKKVKFFLGKRQRLEFFEWLDWDWTHQLCINQSVTSLAIFVSKKFCWKLDHEGKAATPSDEEQMDQVVYVIERIVLRILAHVPICYPSLRKLTMKAPNSMRIHEAVLDMRNKLEHLKNIRIGFSEDDNQIIVSKRLKDMISTPQQQVLENCELITSPEVEEDDYYYEDHAESGTPEPLLEQLGQIDDDDVHINCSIDEELCDKTDNEDETSVTDEDEAELIAIDDKIVVDLVQKCVESSINEEIEKLEEKFLTVLPEPAPASLGEDKEESSPNALTGMGRILESMLGIGSGSDVEIGGTGGSIDLKRSIVNIEHPKNGESKNPNNLLSNIFSKFQ</sequence>
<comment type="caution">
    <text evidence="1">The sequence shown here is derived from an EMBL/GenBank/DDBJ whole genome shotgun (WGS) entry which is preliminary data.</text>
</comment>
<accession>A0A226D5V1</accession>
<organism evidence="1 2">
    <name type="scientific">Folsomia candida</name>
    <name type="common">Springtail</name>
    <dbReference type="NCBI Taxonomy" id="158441"/>
    <lineage>
        <taxon>Eukaryota</taxon>
        <taxon>Metazoa</taxon>
        <taxon>Ecdysozoa</taxon>
        <taxon>Arthropoda</taxon>
        <taxon>Hexapoda</taxon>
        <taxon>Collembola</taxon>
        <taxon>Entomobryomorpha</taxon>
        <taxon>Isotomoidea</taxon>
        <taxon>Isotomidae</taxon>
        <taxon>Proisotominae</taxon>
        <taxon>Folsomia</taxon>
    </lineage>
</organism>
<evidence type="ECO:0000313" key="2">
    <source>
        <dbReference type="Proteomes" id="UP000198287"/>
    </source>
</evidence>
<keyword evidence="2" id="KW-1185">Reference proteome</keyword>
<reference evidence="1 2" key="1">
    <citation type="submission" date="2015-12" db="EMBL/GenBank/DDBJ databases">
        <title>The genome of Folsomia candida.</title>
        <authorList>
            <person name="Faddeeva A."/>
            <person name="Derks M.F."/>
            <person name="Anvar Y."/>
            <person name="Smit S."/>
            <person name="Van Straalen N."/>
            <person name="Roelofs D."/>
        </authorList>
    </citation>
    <scope>NUCLEOTIDE SEQUENCE [LARGE SCALE GENOMIC DNA]</scope>
    <source>
        <strain evidence="1 2">VU population</strain>
        <tissue evidence="1">Whole body</tissue>
    </source>
</reference>
<evidence type="ECO:0000313" key="1">
    <source>
        <dbReference type="EMBL" id="OXA40460.1"/>
    </source>
</evidence>
<dbReference type="Proteomes" id="UP000198287">
    <property type="component" value="Unassembled WGS sequence"/>
</dbReference>
<protein>
    <submittedName>
        <fullName evidence="1">Uncharacterized protein</fullName>
    </submittedName>
</protein>
<gene>
    <name evidence="1" type="ORF">Fcan01_24683</name>
</gene>
<dbReference type="AlphaFoldDB" id="A0A226D5V1"/>